<dbReference type="Gene3D" id="3.40.50.1000">
    <property type="entry name" value="HAD superfamily/HAD-like"/>
    <property type="match status" value="1"/>
</dbReference>
<dbReference type="PRINTS" id="PR00413">
    <property type="entry name" value="HADHALOGNASE"/>
</dbReference>
<dbReference type="InterPro" id="IPR036412">
    <property type="entry name" value="HAD-like_sf"/>
</dbReference>
<dbReference type="PANTHER" id="PTHR43611:SF3">
    <property type="entry name" value="FLAVIN MONONUCLEOTIDE HYDROLASE 1, CHLOROPLATIC"/>
    <property type="match status" value="1"/>
</dbReference>
<evidence type="ECO:0000313" key="2">
    <source>
        <dbReference type="Proteomes" id="UP001431221"/>
    </source>
</evidence>
<dbReference type="InterPro" id="IPR023214">
    <property type="entry name" value="HAD_sf"/>
</dbReference>
<evidence type="ECO:0000313" key="1">
    <source>
        <dbReference type="EMBL" id="MCK7616100.1"/>
    </source>
</evidence>
<proteinExistence type="predicted"/>
<organism evidence="1 2">
    <name type="scientific">Roseibium sediminicola</name>
    <dbReference type="NCBI Taxonomy" id="2933272"/>
    <lineage>
        <taxon>Bacteria</taxon>
        <taxon>Pseudomonadati</taxon>
        <taxon>Pseudomonadota</taxon>
        <taxon>Alphaproteobacteria</taxon>
        <taxon>Hyphomicrobiales</taxon>
        <taxon>Stappiaceae</taxon>
        <taxon>Roseibium</taxon>
    </lineage>
</organism>
<accession>A0ABT0H338</accession>
<dbReference type="SUPFAM" id="SSF56784">
    <property type="entry name" value="HAD-like"/>
    <property type="match status" value="1"/>
</dbReference>
<dbReference type="SFLD" id="SFLDS00003">
    <property type="entry name" value="Haloacid_Dehalogenase"/>
    <property type="match status" value="1"/>
</dbReference>
<dbReference type="PANTHER" id="PTHR43611">
    <property type="entry name" value="ALPHA-D-GLUCOSE 1-PHOSPHATE PHOSPHATASE"/>
    <property type="match status" value="1"/>
</dbReference>
<dbReference type="SFLD" id="SFLDG01129">
    <property type="entry name" value="C1.5:_HAD__Beta-PGM__Phosphata"/>
    <property type="match status" value="1"/>
</dbReference>
<dbReference type="NCBIfam" id="TIGR01549">
    <property type="entry name" value="HAD-SF-IA-v1"/>
    <property type="match status" value="1"/>
</dbReference>
<dbReference type="RefSeq" id="WP_248160072.1">
    <property type="nucleotide sequence ID" value="NZ_JALNMJ010000042.1"/>
</dbReference>
<dbReference type="Pfam" id="PF00702">
    <property type="entry name" value="Hydrolase"/>
    <property type="match status" value="1"/>
</dbReference>
<dbReference type="NCBIfam" id="TIGR01509">
    <property type="entry name" value="HAD-SF-IA-v3"/>
    <property type="match status" value="1"/>
</dbReference>
<comment type="caution">
    <text evidence="1">The sequence shown here is derived from an EMBL/GenBank/DDBJ whole genome shotgun (WGS) entry which is preliminary data.</text>
</comment>
<gene>
    <name evidence="1" type="ORF">M0H32_28435</name>
</gene>
<name>A0ABT0H338_9HYPH</name>
<reference evidence="1" key="1">
    <citation type="submission" date="2022-04" db="EMBL/GenBank/DDBJ databases">
        <title>Roseibium sp. CAU 1639 isolated from mud.</title>
        <authorList>
            <person name="Kim W."/>
        </authorList>
    </citation>
    <scope>NUCLEOTIDE SEQUENCE</scope>
    <source>
        <strain evidence="1">CAU 1639</strain>
    </source>
</reference>
<dbReference type="GO" id="GO:0016787">
    <property type="term" value="F:hydrolase activity"/>
    <property type="evidence" value="ECO:0007669"/>
    <property type="project" value="UniProtKB-KW"/>
</dbReference>
<keyword evidence="1" id="KW-0378">Hydrolase</keyword>
<sequence>MTPASLTDLPPIFDGIEAVCFDAFGTLVEITEKRQAFRPLFKALSSEKRRGLKHRLMREDRPFTDWPEALGAEVAPMTLLEVMERVMIETGSIALRPGMAEIWARLRSERLRLALCSNLASDYVTALRSALPERPDVEVLSCEVGAIKPEPVIYEAVLDGLQIDAGRALFVGDTPRADIEGPRAAGMKAMHIDELVAAMRLG</sequence>
<protein>
    <submittedName>
        <fullName evidence="1">HAD-IA family hydrolase</fullName>
    </submittedName>
</protein>
<dbReference type="InterPro" id="IPR006439">
    <property type="entry name" value="HAD-SF_hydro_IA"/>
</dbReference>
<dbReference type="EMBL" id="JALNMJ010000042">
    <property type="protein sequence ID" value="MCK7616100.1"/>
    <property type="molecule type" value="Genomic_DNA"/>
</dbReference>
<dbReference type="Proteomes" id="UP001431221">
    <property type="component" value="Unassembled WGS sequence"/>
</dbReference>
<keyword evidence="2" id="KW-1185">Reference proteome</keyword>